<evidence type="ECO:0000313" key="3">
    <source>
        <dbReference type="Proteomes" id="UP000639403"/>
    </source>
</evidence>
<name>A0A8H7U5P5_9APHY</name>
<comment type="caution">
    <text evidence="2">The sequence shown here is derived from an EMBL/GenBank/DDBJ whole genome shotgun (WGS) entry which is preliminary data.</text>
</comment>
<reference evidence="2" key="2">
    <citation type="journal article" name="Front. Microbiol.">
        <title>Degradative Capacity of Two Strains of Rhodonia placenta: From Phenotype to Genotype.</title>
        <authorList>
            <person name="Kolle M."/>
            <person name="Horta M.A.C."/>
            <person name="Nowrousian M."/>
            <person name="Ohm R.A."/>
            <person name="Benz J.P."/>
            <person name="Pilgard A."/>
        </authorList>
    </citation>
    <scope>NUCLEOTIDE SEQUENCE</scope>
    <source>
        <strain evidence="2">FPRL280</strain>
    </source>
</reference>
<proteinExistence type="predicted"/>
<organism evidence="2 3">
    <name type="scientific">Rhodonia placenta</name>
    <dbReference type="NCBI Taxonomy" id="104341"/>
    <lineage>
        <taxon>Eukaryota</taxon>
        <taxon>Fungi</taxon>
        <taxon>Dikarya</taxon>
        <taxon>Basidiomycota</taxon>
        <taxon>Agaricomycotina</taxon>
        <taxon>Agaricomycetes</taxon>
        <taxon>Polyporales</taxon>
        <taxon>Adustoporiaceae</taxon>
        <taxon>Rhodonia</taxon>
    </lineage>
</organism>
<feature type="compositionally biased region" description="Low complexity" evidence="1">
    <location>
        <begin position="121"/>
        <end position="144"/>
    </location>
</feature>
<accession>A0A8H7U5P5</accession>
<protein>
    <submittedName>
        <fullName evidence="2">Uncharacterized protein</fullName>
    </submittedName>
</protein>
<dbReference type="EMBL" id="JADOXO010000008">
    <property type="protein sequence ID" value="KAF9820718.1"/>
    <property type="molecule type" value="Genomic_DNA"/>
</dbReference>
<evidence type="ECO:0000256" key="1">
    <source>
        <dbReference type="SAM" id="MobiDB-lite"/>
    </source>
</evidence>
<gene>
    <name evidence="2" type="ORF">IEO21_01161</name>
</gene>
<sequence>MSPQGHPLITHNVIIDPAIASWTSTRQYFHLLQEYIKPITAPVCVFTTHNLNSSSSTHPHRLHNYNLFNTFTIMNAFGNPPAPGFDDSGNYVGQHGNSDWQNQSGQGFQDQGFQGQGGQNFGNQRGYDQGSQGQQGFQGDVQGQEWTAGRGDNYGNTGTPGNTSDANTYGAGGNNFEGAGRQGDQNYQSQGDYDQNNWDNQQTGAAPGGRAGKPSVGQRIKGDLEEVTGKVTRNQGMVQRGQEEKVSFLVYFHPFSMLI</sequence>
<dbReference type="Proteomes" id="UP000639403">
    <property type="component" value="Unassembled WGS sequence"/>
</dbReference>
<feature type="compositionally biased region" description="Polar residues" evidence="1">
    <location>
        <begin position="183"/>
        <end position="204"/>
    </location>
</feature>
<reference evidence="2" key="1">
    <citation type="submission" date="2020-11" db="EMBL/GenBank/DDBJ databases">
        <authorList>
            <person name="Koelle M."/>
            <person name="Horta M.A.C."/>
            <person name="Nowrousian M."/>
            <person name="Ohm R.A."/>
            <person name="Benz P."/>
            <person name="Pilgard A."/>
        </authorList>
    </citation>
    <scope>NUCLEOTIDE SEQUENCE</scope>
    <source>
        <strain evidence="2">FPRL280</strain>
    </source>
</reference>
<dbReference type="AlphaFoldDB" id="A0A8H7U5P5"/>
<feature type="compositionally biased region" description="Low complexity" evidence="1">
    <location>
        <begin position="101"/>
        <end position="113"/>
    </location>
</feature>
<feature type="region of interest" description="Disordered" evidence="1">
    <location>
        <begin position="88"/>
        <end position="217"/>
    </location>
</feature>
<feature type="compositionally biased region" description="Polar residues" evidence="1">
    <location>
        <begin position="154"/>
        <end position="167"/>
    </location>
</feature>
<evidence type="ECO:0000313" key="2">
    <source>
        <dbReference type="EMBL" id="KAF9820718.1"/>
    </source>
</evidence>